<organism evidence="7 8">
    <name type="scientific">Tanacetum coccineum</name>
    <dbReference type="NCBI Taxonomy" id="301880"/>
    <lineage>
        <taxon>Eukaryota</taxon>
        <taxon>Viridiplantae</taxon>
        <taxon>Streptophyta</taxon>
        <taxon>Embryophyta</taxon>
        <taxon>Tracheophyta</taxon>
        <taxon>Spermatophyta</taxon>
        <taxon>Magnoliopsida</taxon>
        <taxon>eudicotyledons</taxon>
        <taxon>Gunneridae</taxon>
        <taxon>Pentapetalae</taxon>
        <taxon>asterids</taxon>
        <taxon>campanulids</taxon>
        <taxon>Asterales</taxon>
        <taxon>Asteraceae</taxon>
        <taxon>Asteroideae</taxon>
        <taxon>Anthemideae</taxon>
        <taxon>Anthemidinae</taxon>
        <taxon>Tanacetum</taxon>
    </lineage>
</organism>
<dbReference type="Gene3D" id="1.10.630.10">
    <property type="entry name" value="Cytochrome P450"/>
    <property type="match status" value="2"/>
</dbReference>
<dbReference type="InterPro" id="IPR002401">
    <property type="entry name" value="Cyt_P450_E_grp-I"/>
</dbReference>
<evidence type="ECO:0000256" key="5">
    <source>
        <dbReference type="ARBA" id="ARBA00023004"/>
    </source>
</evidence>
<keyword evidence="6" id="KW-0503">Monooxygenase</keyword>
<comment type="similarity">
    <text evidence="2 6">Belongs to the cytochrome P450 family.</text>
</comment>
<keyword evidence="8" id="KW-1185">Reference proteome</keyword>
<accession>A0ABQ4Y8I2</accession>
<keyword evidence="5 6" id="KW-0408">Iron</keyword>
<dbReference type="Proteomes" id="UP001151760">
    <property type="component" value="Unassembled WGS sequence"/>
</dbReference>
<name>A0ABQ4Y8I2_9ASTR</name>
<comment type="cofactor">
    <cofactor evidence="1">
        <name>heme</name>
        <dbReference type="ChEBI" id="CHEBI:30413"/>
    </cofactor>
</comment>
<keyword evidence="3 6" id="KW-0479">Metal-binding</keyword>
<comment type="caution">
    <text evidence="7">The sequence shown here is derived from an EMBL/GenBank/DDBJ whole genome shotgun (WGS) entry which is preliminary data.</text>
</comment>
<reference evidence="7" key="1">
    <citation type="journal article" date="2022" name="Int. J. Mol. Sci.">
        <title>Draft Genome of Tanacetum Coccineum: Genomic Comparison of Closely Related Tanacetum-Family Plants.</title>
        <authorList>
            <person name="Yamashiro T."/>
            <person name="Shiraishi A."/>
            <person name="Nakayama K."/>
            <person name="Satake H."/>
        </authorList>
    </citation>
    <scope>NUCLEOTIDE SEQUENCE</scope>
</reference>
<dbReference type="InterPro" id="IPR017972">
    <property type="entry name" value="Cyt_P450_CS"/>
</dbReference>
<evidence type="ECO:0000313" key="7">
    <source>
        <dbReference type="EMBL" id="GJS73685.1"/>
    </source>
</evidence>
<dbReference type="SUPFAM" id="SSF48264">
    <property type="entry name" value="Cytochrome P450"/>
    <property type="match status" value="1"/>
</dbReference>
<dbReference type="PROSITE" id="PS00086">
    <property type="entry name" value="CYTOCHROME_P450"/>
    <property type="match status" value="1"/>
</dbReference>
<dbReference type="InterPro" id="IPR036396">
    <property type="entry name" value="Cyt_P450_sf"/>
</dbReference>
<evidence type="ECO:0000313" key="8">
    <source>
        <dbReference type="Proteomes" id="UP001151760"/>
    </source>
</evidence>
<dbReference type="PRINTS" id="PR00463">
    <property type="entry name" value="EP450I"/>
</dbReference>
<dbReference type="CDD" id="cd11064">
    <property type="entry name" value="CYP86A"/>
    <property type="match status" value="1"/>
</dbReference>
<reference evidence="7" key="2">
    <citation type="submission" date="2022-01" db="EMBL/GenBank/DDBJ databases">
        <authorList>
            <person name="Yamashiro T."/>
            <person name="Shiraishi A."/>
            <person name="Satake H."/>
            <person name="Nakayama K."/>
        </authorList>
    </citation>
    <scope>NUCLEOTIDE SEQUENCE</scope>
</reference>
<evidence type="ECO:0000256" key="4">
    <source>
        <dbReference type="ARBA" id="ARBA00023002"/>
    </source>
</evidence>
<keyword evidence="4 6" id="KW-0560">Oxidoreductase</keyword>
<evidence type="ECO:0000256" key="6">
    <source>
        <dbReference type="RuleBase" id="RU000461"/>
    </source>
</evidence>
<dbReference type="InterPro" id="IPR001128">
    <property type="entry name" value="Cyt_P450"/>
</dbReference>
<dbReference type="EMBL" id="BQNB010010172">
    <property type="protein sequence ID" value="GJS73685.1"/>
    <property type="molecule type" value="Genomic_DNA"/>
</dbReference>
<dbReference type="PRINTS" id="PR00385">
    <property type="entry name" value="P450"/>
</dbReference>
<keyword evidence="6" id="KW-0349">Heme</keyword>
<evidence type="ECO:0000256" key="1">
    <source>
        <dbReference type="ARBA" id="ARBA00001971"/>
    </source>
</evidence>
<proteinExistence type="inferred from homology"/>
<dbReference type="PANTHER" id="PTHR24296">
    <property type="entry name" value="CYTOCHROME P450"/>
    <property type="match status" value="1"/>
</dbReference>
<evidence type="ECO:0000256" key="2">
    <source>
        <dbReference type="ARBA" id="ARBA00010617"/>
    </source>
</evidence>
<evidence type="ECO:0000256" key="3">
    <source>
        <dbReference type="ARBA" id="ARBA00022723"/>
    </source>
</evidence>
<dbReference type="Pfam" id="PF00067">
    <property type="entry name" value="p450"/>
    <property type="match status" value="2"/>
</dbReference>
<sequence length="415" mass="48343">MFKGPCFASMDMLITTNPLDVHHVLSKNFNNYPKGEKFRKIFDIMGEGIFNSDNELWEIHRKVTMFVFSHAGFRSLLETILWNLVENGLLPVLEFNSGQGNQMDLQDIFQRFSFDTICKLLLDHDPKSLSLDYPYVPCFKAFSDAEEAILYRHVTPPSLWKLQQLFRVGNEKKMNDAWRTIDQFIYKCLNQKSNYYHDTCNELQDDKFFGKDSTSSTLSWLFYILAQNPTIEDRILQEIHTHMNVNLRERMNAKTLNEMVYLNGALNETLRLFPPLPFNHKSPLKPDILPSGHQVNQNTKIILSFYSMGRMKSIWGDDCMEFKPERWITKVGGMTHEPSYKFPAFNAGPRTCVGKDMALSQMRIVLVTIIYRYHIELLKDQLVLPADSMVLQMKHGLKVRLVKRSEMNSNQIISN</sequence>
<protein>
    <submittedName>
        <fullName evidence="7">Cytochrome P450</fullName>
    </submittedName>
</protein>
<gene>
    <name evidence="7" type="ORF">Tco_0706526</name>
</gene>